<comment type="caution">
    <text evidence="5">The sequence shown here is derived from an EMBL/GenBank/DDBJ whole genome shotgun (WGS) entry which is preliminary data.</text>
</comment>
<dbReference type="Pfam" id="PF00135">
    <property type="entry name" value="COesterase"/>
    <property type="match status" value="1"/>
</dbReference>
<comment type="similarity">
    <text evidence="1">Belongs to the type-B carboxylesterase/lipase family.</text>
</comment>
<dbReference type="InterPro" id="IPR002018">
    <property type="entry name" value="CarbesteraseB"/>
</dbReference>
<dbReference type="Proteomes" id="UP000194236">
    <property type="component" value="Unassembled WGS sequence"/>
</dbReference>
<feature type="compositionally biased region" description="Low complexity" evidence="3">
    <location>
        <begin position="69"/>
        <end position="86"/>
    </location>
</feature>
<feature type="non-terminal residue" evidence="5">
    <location>
        <position position="184"/>
    </location>
</feature>
<evidence type="ECO:0000313" key="5">
    <source>
        <dbReference type="EMBL" id="OTF76681.1"/>
    </source>
</evidence>
<organism evidence="5 6">
    <name type="scientific">Euroglyphus maynei</name>
    <name type="common">Mayne's house dust mite</name>
    <dbReference type="NCBI Taxonomy" id="6958"/>
    <lineage>
        <taxon>Eukaryota</taxon>
        <taxon>Metazoa</taxon>
        <taxon>Ecdysozoa</taxon>
        <taxon>Arthropoda</taxon>
        <taxon>Chelicerata</taxon>
        <taxon>Arachnida</taxon>
        <taxon>Acari</taxon>
        <taxon>Acariformes</taxon>
        <taxon>Sarcoptiformes</taxon>
        <taxon>Astigmata</taxon>
        <taxon>Psoroptidia</taxon>
        <taxon>Analgoidea</taxon>
        <taxon>Pyroglyphidae</taxon>
        <taxon>Pyroglyphinae</taxon>
        <taxon>Euroglyphus</taxon>
    </lineage>
</organism>
<sequence length="184" mass="20751">MPYSAKSSQSPQSSSTSFSETIAHQYLGNNLKLLSQNIVPDFVTLSPRTIQTKYGSIRGHLVKLSRNNQQRSTTTSSSSSSYPQVSFSSQTSTIDLTDVETYLGVPYATPPTGGLRFMPPVTPTHWRGVRLVTRLRPVCPQRIPARDYHAIRSKNETEALNWMPRSRYEYLRRLIPMIGNQSED</sequence>
<evidence type="ECO:0000259" key="4">
    <source>
        <dbReference type="Pfam" id="PF00135"/>
    </source>
</evidence>
<dbReference type="InterPro" id="IPR051093">
    <property type="entry name" value="Neuroligin/BSAL"/>
</dbReference>
<feature type="domain" description="Carboxylesterase type B" evidence="4">
    <location>
        <begin position="97"/>
        <end position="146"/>
    </location>
</feature>
<dbReference type="SUPFAM" id="SSF53474">
    <property type="entry name" value="alpha/beta-Hydrolases"/>
    <property type="match status" value="1"/>
</dbReference>
<gene>
    <name evidence="5" type="ORF">BLA29_005059</name>
</gene>
<accession>A0A1Y3B760</accession>
<dbReference type="OrthoDB" id="3200163at2759"/>
<evidence type="ECO:0000256" key="2">
    <source>
        <dbReference type="ARBA" id="ARBA00023180"/>
    </source>
</evidence>
<evidence type="ECO:0000313" key="6">
    <source>
        <dbReference type="Proteomes" id="UP000194236"/>
    </source>
</evidence>
<evidence type="ECO:0000256" key="1">
    <source>
        <dbReference type="ARBA" id="ARBA00005964"/>
    </source>
</evidence>
<evidence type="ECO:0000256" key="3">
    <source>
        <dbReference type="SAM" id="MobiDB-lite"/>
    </source>
</evidence>
<feature type="region of interest" description="Disordered" evidence="3">
    <location>
        <begin position="64"/>
        <end position="86"/>
    </location>
</feature>
<name>A0A1Y3B760_EURMA</name>
<protein>
    <recommendedName>
        <fullName evidence="4">Carboxylesterase type B domain-containing protein</fullName>
    </recommendedName>
</protein>
<dbReference type="InterPro" id="IPR029058">
    <property type="entry name" value="AB_hydrolase_fold"/>
</dbReference>
<keyword evidence="6" id="KW-1185">Reference proteome</keyword>
<dbReference type="Gene3D" id="3.40.50.1820">
    <property type="entry name" value="alpha/beta hydrolase"/>
    <property type="match status" value="1"/>
</dbReference>
<reference evidence="5 6" key="1">
    <citation type="submission" date="2017-03" db="EMBL/GenBank/DDBJ databases">
        <title>Genome Survey of Euroglyphus maynei.</title>
        <authorList>
            <person name="Arlian L.G."/>
            <person name="Morgan M.S."/>
            <person name="Rider S.D."/>
        </authorList>
    </citation>
    <scope>NUCLEOTIDE SEQUENCE [LARGE SCALE GENOMIC DNA]</scope>
    <source>
        <strain evidence="5">Arlian Lab</strain>
        <tissue evidence="5">Whole body</tissue>
    </source>
</reference>
<keyword evidence="2" id="KW-0325">Glycoprotein</keyword>
<dbReference type="PANTHER" id="PTHR43903">
    <property type="entry name" value="NEUROLIGIN"/>
    <property type="match status" value="1"/>
</dbReference>
<dbReference type="AlphaFoldDB" id="A0A1Y3B760"/>
<proteinExistence type="inferred from homology"/>
<dbReference type="EMBL" id="MUJZ01036302">
    <property type="protein sequence ID" value="OTF76681.1"/>
    <property type="molecule type" value="Genomic_DNA"/>
</dbReference>